<accession>A0AAV3U6Y4</accession>
<evidence type="ECO:0000256" key="13">
    <source>
        <dbReference type="SAM" id="Coils"/>
    </source>
</evidence>
<dbReference type="Proteomes" id="UP001409585">
    <property type="component" value="Unassembled WGS sequence"/>
</dbReference>
<dbReference type="Pfam" id="PF06295">
    <property type="entry name" value="ZapG-like"/>
    <property type="match status" value="1"/>
</dbReference>
<name>A0AAV3U6Y4_9ALTE</name>
<keyword evidence="6" id="KW-0133">Cell shape</keyword>
<evidence type="ECO:0000256" key="10">
    <source>
        <dbReference type="ARBA" id="ARBA00035657"/>
    </source>
</evidence>
<feature type="region of interest" description="Disordered" evidence="14">
    <location>
        <begin position="109"/>
        <end position="157"/>
    </location>
</feature>
<protein>
    <recommendedName>
        <fullName evidence="11">Z-ring associated protein G</fullName>
    </recommendedName>
    <alternativeName>
        <fullName evidence="12">Cell division protein ZapG</fullName>
    </alternativeName>
</protein>
<keyword evidence="9" id="KW-0131">Cell cycle</keyword>
<proteinExistence type="inferred from homology"/>
<keyword evidence="8" id="KW-0472">Membrane</keyword>
<evidence type="ECO:0000256" key="12">
    <source>
        <dbReference type="ARBA" id="ARBA00035727"/>
    </source>
</evidence>
<reference evidence="16" key="1">
    <citation type="journal article" date="2019" name="Int. J. Syst. Evol. Microbiol.">
        <title>The Global Catalogue of Microorganisms (GCM) 10K type strain sequencing project: providing services to taxonomists for standard genome sequencing and annotation.</title>
        <authorList>
            <consortium name="The Broad Institute Genomics Platform"/>
            <consortium name="The Broad Institute Genome Sequencing Center for Infectious Disease"/>
            <person name="Wu L."/>
            <person name="Ma J."/>
        </authorList>
    </citation>
    <scope>NUCLEOTIDE SEQUENCE [LARGE SCALE GENOMIC DNA]</scope>
    <source>
        <strain evidence="16">JCM 19134</strain>
    </source>
</reference>
<organism evidence="15 16">
    <name type="scientific">Halioxenophilus aromaticivorans</name>
    <dbReference type="NCBI Taxonomy" id="1306992"/>
    <lineage>
        <taxon>Bacteria</taxon>
        <taxon>Pseudomonadati</taxon>
        <taxon>Pseudomonadota</taxon>
        <taxon>Gammaproteobacteria</taxon>
        <taxon>Alteromonadales</taxon>
        <taxon>Alteromonadaceae</taxon>
        <taxon>Halioxenophilus</taxon>
    </lineage>
</organism>
<keyword evidence="16" id="KW-1185">Reference proteome</keyword>
<dbReference type="AlphaFoldDB" id="A0AAV3U6Y4"/>
<evidence type="ECO:0000256" key="7">
    <source>
        <dbReference type="ARBA" id="ARBA00022989"/>
    </source>
</evidence>
<keyword evidence="2" id="KW-1003">Cell membrane</keyword>
<dbReference type="GO" id="GO:0008360">
    <property type="term" value="P:regulation of cell shape"/>
    <property type="evidence" value="ECO:0007669"/>
    <property type="project" value="UniProtKB-KW"/>
</dbReference>
<evidence type="ECO:0000256" key="1">
    <source>
        <dbReference type="ARBA" id="ARBA00004377"/>
    </source>
</evidence>
<dbReference type="PANTHER" id="PTHR39579">
    <property type="entry name" value="INNER MEMBRANE PROTEIN YHCB"/>
    <property type="match status" value="1"/>
</dbReference>
<comment type="caution">
    <text evidence="15">The sequence shown here is derived from an EMBL/GenBank/DDBJ whole genome shotgun (WGS) entry which is preliminary data.</text>
</comment>
<keyword evidence="3" id="KW-0997">Cell inner membrane</keyword>
<evidence type="ECO:0000256" key="2">
    <source>
        <dbReference type="ARBA" id="ARBA00022475"/>
    </source>
</evidence>
<keyword evidence="13" id="KW-0175">Coiled coil</keyword>
<feature type="coiled-coil region" evidence="13">
    <location>
        <begin position="36"/>
        <end position="63"/>
    </location>
</feature>
<evidence type="ECO:0000313" key="16">
    <source>
        <dbReference type="Proteomes" id="UP001409585"/>
    </source>
</evidence>
<comment type="subcellular location">
    <subcellularLocation>
        <location evidence="1">Cell inner membrane</location>
        <topology evidence="1">Single-pass membrane protein</topology>
    </subcellularLocation>
</comment>
<comment type="similarity">
    <text evidence="10">Belongs to the ZapG family.</text>
</comment>
<keyword evidence="5" id="KW-0812">Transmembrane</keyword>
<sequence>MFSETTLILTAGVCLFVGAVIGYVIAAGVAPSGSGRRTLENRLKSTEQQLEDYKTEVTQHFERTADLVNNLTESYKDVHEHLAKGAAHLADPNLGQQFLTNADKAWLPDESSDELVDESANIEPPKDWAPEKGTLSEDFGLDKKAGEASSEPTNRPS</sequence>
<evidence type="ECO:0000313" key="15">
    <source>
        <dbReference type="EMBL" id="GAA4952733.1"/>
    </source>
</evidence>
<dbReference type="PANTHER" id="PTHR39579:SF1">
    <property type="entry name" value="INNER MEMBRANE PROTEIN YHCB"/>
    <property type="match status" value="1"/>
</dbReference>
<dbReference type="RefSeq" id="WP_345425944.1">
    <property type="nucleotide sequence ID" value="NZ_AP031496.1"/>
</dbReference>
<evidence type="ECO:0000256" key="6">
    <source>
        <dbReference type="ARBA" id="ARBA00022960"/>
    </source>
</evidence>
<keyword evidence="7" id="KW-1133">Transmembrane helix</keyword>
<evidence type="ECO:0000256" key="5">
    <source>
        <dbReference type="ARBA" id="ARBA00022692"/>
    </source>
</evidence>
<evidence type="ECO:0000256" key="11">
    <source>
        <dbReference type="ARBA" id="ARBA00035703"/>
    </source>
</evidence>
<evidence type="ECO:0000256" key="4">
    <source>
        <dbReference type="ARBA" id="ARBA00022618"/>
    </source>
</evidence>
<dbReference type="GO" id="GO:0005886">
    <property type="term" value="C:plasma membrane"/>
    <property type="evidence" value="ECO:0007669"/>
    <property type="project" value="UniProtKB-SubCell"/>
</dbReference>
<evidence type="ECO:0000256" key="9">
    <source>
        <dbReference type="ARBA" id="ARBA00023306"/>
    </source>
</evidence>
<dbReference type="EMBL" id="BAABLX010000029">
    <property type="protein sequence ID" value="GAA4952733.1"/>
    <property type="molecule type" value="Genomic_DNA"/>
</dbReference>
<gene>
    <name evidence="15" type="ORF">GCM10025791_36930</name>
</gene>
<dbReference type="InterPro" id="IPR009386">
    <property type="entry name" value="ZapG-like"/>
</dbReference>
<evidence type="ECO:0000256" key="3">
    <source>
        <dbReference type="ARBA" id="ARBA00022519"/>
    </source>
</evidence>
<keyword evidence="4" id="KW-0132">Cell division</keyword>
<dbReference type="GO" id="GO:0051301">
    <property type="term" value="P:cell division"/>
    <property type="evidence" value="ECO:0007669"/>
    <property type="project" value="UniProtKB-KW"/>
</dbReference>
<evidence type="ECO:0000256" key="14">
    <source>
        <dbReference type="SAM" id="MobiDB-lite"/>
    </source>
</evidence>
<evidence type="ECO:0000256" key="8">
    <source>
        <dbReference type="ARBA" id="ARBA00023136"/>
    </source>
</evidence>